<organism evidence="1 2">
    <name type="scientific">Saccharopolyspora mangrovi</name>
    <dbReference type="NCBI Taxonomy" id="3082379"/>
    <lineage>
        <taxon>Bacteria</taxon>
        <taxon>Bacillati</taxon>
        <taxon>Actinomycetota</taxon>
        <taxon>Actinomycetes</taxon>
        <taxon>Pseudonocardiales</taxon>
        <taxon>Pseudonocardiaceae</taxon>
        <taxon>Saccharopolyspora</taxon>
    </lineage>
</organism>
<dbReference type="RefSeq" id="WP_324267625.1">
    <property type="nucleotide sequence ID" value="NZ_JAWLNX010000016.1"/>
</dbReference>
<keyword evidence="2" id="KW-1185">Reference proteome</keyword>
<protein>
    <submittedName>
        <fullName evidence="1">Uncharacterized protein</fullName>
    </submittedName>
</protein>
<evidence type="ECO:0000313" key="1">
    <source>
        <dbReference type="EMBL" id="MEB3370142.1"/>
    </source>
</evidence>
<comment type="caution">
    <text evidence="1">The sequence shown here is derived from an EMBL/GenBank/DDBJ whole genome shotgun (WGS) entry which is preliminary data.</text>
</comment>
<accession>A0ABU6AFA6</accession>
<sequence length="71" mass="7887">MADYGFWRRWFTDALYRDEYLAGLAATIPIDELVELGDSVILVGLSGSEQPSELSAKIRPAIVLRHAIPVL</sequence>
<reference evidence="1 2" key="1">
    <citation type="submission" date="2023-10" db="EMBL/GenBank/DDBJ databases">
        <title>Saccharopolyspora sp. nov., isolated from mangrove soil.</title>
        <authorList>
            <person name="Lu Y."/>
            <person name="Liu W."/>
        </authorList>
    </citation>
    <scope>NUCLEOTIDE SEQUENCE [LARGE SCALE GENOMIC DNA]</scope>
    <source>
        <strain evidence="1 2">S2-29</strain>
    </source>
</reference>
<name>A0ABU6AFA6_9PSEU</name>
<evidence type="ECO:0000313" key="2">
    <source>
        <dbReference type="Proteomes" id="UP001327093"/>
    </source>
</evidence>
<dbReference type="EMBL" id="JAWLNX010000016">
    <property type="protein sequence ID" value="MEB3370142.1"/>
    <property type="molecule type" value="Genomic_DNA"/>
</dbReference>
<gene>
    <name evidence="1" type="ORF">R4I43_22300</name>
</gene>
<dbReference type="Proteomes" id="UP001327093">
    <property type="component" value="Unassembled WGS sequence"/>
</dbReference>
<proteinExistence type="predicted"/>